<feature type="region of interest" description="Disordered" evidence="1">
    <location>
        <begin position="1"/>
        <end position="20"/>
    </location>
</feature>
<gene>
    <name evidence="2" type="ORF">CARN6_0522</name>
</gene>
<proteinExistence type="predicted"/>
<dbReference type="AlphaFoldDB" id="E6QIY2"/>
<organism evidence="2">
    <name type="scientific">mine drainage metagenome</name>
    <dbReference type="NCBI Taxonomy" id="410659"/>
    <lineage>
        <taxon>unclassified sequences</taxon>
        <taxon>metagenomes</taxon>
        <taxon>ecological metagenomes</taxon>
    </lineage>
</organism>
<evidence type="ECO:0000313" key="2">
    <source>
        <dbReference type="EMBL" id="CBI07198.1"/>
    </source>
</evidence>
<dbReference type="EMBL" id="CABQ01000076">
    <property type="protein sequence ID" value="CBI07198.1"/>
    <property type="molecule type" value="Genomic_DNA"/>
</dbReference>
<comment type="caution">
    <text evidence="2">The sequence shown here is derived from an EMBL/GenBank/DDBJ whole genome shotgun (WGS) entry which is preliminary data.</text>
</comment>
<reference evidence="2" key="1">
    <citation type="submission" date="2009-10" db="EMBL/GenBank/DDBJ databases">
        <title>Diversity of trophic interactions inside an arsenic-rich microbial ecosystem.</title>
        <authorList>
            <person name="Bertin P.N."/>
            <person name="Heinrich-Salmeron A."/>
            <person name="Pelletier E."/>
            <person name="Goulhen-Chollet F."/>
            <person name="Arsene-Ploetze F."/>
            <person name="Gallien S."/>
            <person name="Calteau A."/>
            <person name="Vallenet D."/>
            <person name="Casiot C."/>
            <person name="Chane-Woon-Ming B."/>
            <person name="Giloteaux L."/>
            <person name="Barakat M."/>
            <person name="Bonnefoy V."/>
            <person name="Bruneel O."/>
            <person name="Chandler M."/>
            <person name="Cleiss J."/>
            <person name="Duran R."/>
            <person name="Elbaz-Poulichet F."/>
            <person name="Fonknechten N."/>
            <person name="Lauga B."/>
            <person name="Mornico D."/>
            <person name="Ortet P."/>
            <person name="Schaeffer C."/>
            <person name="Siguier P."/>
            <person name="Alexander Thil Smith A."/>
            <person name="Van Dorsselaer A."/>
            <person name="Weissenbach J."/>
            <person name="Medigue C."/>
            <person name="Le Paslier D."/>
        </authorList>
    </citation>
    <scope>NUCLEOTIDE SEQUENCE</scope>
</reference>
<sequence>MQKSFPAPGNAATRPDKLKTGNRNMVWRVYLAAECIQNEQHPRTRIGVHKSTSSL</sequence>
<protein>
    <submittedName>
        <fullName evidence="2">Uncharacterized protein</fullName>
    </submittedName>
</protein>
<evidence type="ECO:0000256" key="1">
    <source>
        <dbReference type="SAM" id="MobiDB-lite"/>
    </source>
</evidence>
<name>E6QIY2_9ZZZZ</name>
<accession>E6QIY2</accession>